<keyword evidence="1" id="KW-1133">Transmembrane helix</keyword>
<name>A0A1A3N8F7_MYCAS</name>
<evidence type="ECO:0000256" key="1">
    <source>
        <dbReference type="SAM" id="Phobius"/>
    </source>
</evidence>
<evidence type="ECO:0000313" key="2">
    <source>
        <dbReference type="EMBL" id="OBK18076.1"/>
    </source>
</evidence>
<dbReference type="EMBL" id="LZLR01000175">
    <property type="protein sequence ID" value="OBK18076.1"/>
    <property type="molecule type" value="Genomic_DNA"/>
</dbReference>
<comment type="caution">
    <text evidence="2">The sequence shown here is derived from an EMBL/GenBank/DDBJ whole genome shotgun (WGS) entry which is preliminary data.</text>
</comment>
<protein>
    <submittedName>
        <fullName evidence="2">Uncharacterized protein</fullName>
    </submittedName>
</protein>
<accession>A0A1A3N8F7</accession>
<organism evidence="2 3">
    <name type="scientific">Mycobacterium asiaticum</name>
    <dbReference type="NCBI Taxonomy" id="1790"/>
    <lineage>
        <taxon>Bacteria</taxon>
        <taxon>Bacillati</taxon>
        <taxon>Actinomycetota</taxon>
        <taxon>Actinomycetes</taxon>
        <taxon>Mycobacteriales</taxon>
        <taxon>Mycobacteriaceae</taxon>
        <taxon>Mycobacterium</taxon>
    </lineage>
</organism>
<keyword evidence="1" id="KW-0472">Membrane</keyword>
<dbReference type="AlphaFoldDB" id="A0A1A3N8F7"/>
<reference evidence="3" key="1">
    <citation type="submission" date="2016-06" db="EMBL/GenBank/DDBJ databases">
        <authorList>
            <person name="Sutton G."/>
            <person name="Brinkac L."/>
            <person name="Sanka R."/>
            <person name="Adams M."/>
            <person name="Lau E."/>
            <person name="Garcia-Basteiro A."/>
            <person name="Lopez-Varela E."/>
            <person name="Palencia S."/>
        </authorList>
    </citation>
    <scope>NUCLEOTIDE SEQUENCE [LARGE SCALE GENOMIC DNA]</scope>
    <source>
        <strain evidence="3">1245335.1</strain>
    </source>
</reference>
<proteinExistence type="predicted"/>
<keyword evidence="1" id="KW-0812">Transmembrane</keyword>
<feature type="transmembrane region" description="Helical" evidence="1">
    <location>
        <begin position="34"/>
        <end position="55"/>
    </location>
</feature>
<sequence length="62" mass="6855">MTQTIQVCSAILVPREPLWWGDGVRGVRRRRDDAVIIGGFSGLRGLVLVLVFTRFGGTHQCS</sequence>
<evidence type="ECO:0000313" key="3">
    <source>
        <dbReference type="Proteomes" id="UP000093819"/>
    </source>
</evidence>
<dbReference type="Proteomes" id="UP000093819">
    <property type="component" value="Unassembled WGS sequence"/>
</dbReference>
<gene>
    <name evidence="2" type="ORF">A5635_03030</name>
</gene>